<organism evidence="2 3">
    <name type="scientific">Amphibalanus amphitrite</name>
    <name type="common">Striped barnacle</name>
    <name type="synonym">Balanus amphitrite</name>
    <dbReference type="NCBI Taxonomy" id="1232801"/>
    <lineage>
        <taxon>Eukaryota</taxon>
        <taxon>Metazoa</taxon>
        <taxon>Ecdysozoa</taxon>
        <taxon>Arthropoda</taxon>
        <taxon>Crustacea</taxon>
        <taxon>Multicrustacea</taxon>
        <taxon>Cirripedia</taxon>
        <taxon>Thoracica</taxon>
        <taxon>Thoracicalcarea</taxon>
        <taxon>Balanomorpha</taxon>
        <taxon>Balanoidea</taxon>
        <taxon>Balanidae</taxon>
        <taxon>Amphibalaninae</taxon>
        <taxon>Amphibalanus</taxon>
    </lineage>
</organism>
<feature type="compositionally biased region" description="Acidic residues" evidence="1">
    <location>
        <begin position="145"/>
        <end position="155"/>
    </location>
</feature>
<dbReference type="PANTHER" id="PTHR46370">
    <property type="entry name" value="GPALPP MOTIFS-CONTAINING PROTEIN 1"/>
    <property type="match status" value="1"/>
</dbReference>
<evidence type="ECO:0000256" key="1">
    <source>
        <dbReference type="SAM" id="MobiDB-lite"/>
    </source>
</evidence>
<sequence>MSDSDDDCYGPVLPPSMRKTSTKENTEEKKQDDSSDDDAYGPALPPSMRKPSSQTTSKDNPSTSSESKSTIGPTIGPSLPPSSANRSSSAAAADDASSSDDDAYGPALPPGFVKRPSGPAVRGPAAPGPAVRGPTLPPGGLPAQEDGEEDEDEDVIGPRPPAESADLGRYAAAEVERRATSMKEKLDAMGRPAELVREEWMLELPPDRAGEFGLGPRQFRKTTPQERGDTSGWTETPSTKGQSRPAPTEKKAAVEAGEAPKRRQEFDRDRDLGTNRFDDAQRAAAIKRSRGAADMFSSGAQKFL</sequence>
<feature type="compositionally biased region" description="Low complexity" evidence="1">
    <location>
        <begin position="82"/>
        <end position="96"/>
    </location>
</feature>
<evidence type="ECO:0000313" key="2">
    <source>
        <dbReference type="EMBL" id="KAF0291106.1"/>
    </source>
</evidence>
<keyword evidence="3" id="KW-1185">Reference proteome</keyword>
<dbReference type="AlphaFoldDB" id="A0A6A4V949"/>
<feature type="compositionally biased region" description="Low complexity" evidence="1">
    <location>
        <begin position="118"/>
        <end position="134"/>
    </location>
</feature>
<name>A0A6A4V949_AMPAM</name>
<dbReference type="Proteomes" id="UP000440578">
    <property type="component" value="Unassembled WGS sequence"/>
</dbReference>
<reference evidence="2 3" key="1">
    <citation type="submission" date="2019-07" db="EMBL/GenBank/DDBJ databases">
        <title>Draft genome assembly of a fouling barnacle, Amphibalanus amphitrite (Darwin, 1854): The first reference genome for Thecostraca.</title>
        <authorList>
            <person name="Kim W."/>
        </authorList>
    </citation>
    <scope>NUCLEOTIDE SEQUENCE [LARGE SCALE GENOMIC DNA]</scope>
    <source>
        <strain evidence="2">SNU_AA5</strain>
        <tissue evidence="2">Soma without cirri and trophi</tissue>
    </source>
</reference>
<proteinExistence type="predicted"/>
<feature type="compositionally biased region" description="Basic and acidic residues" evidence="1">
    <location>
        <begin position="21"/>
        <end position="33"/>
    </location>
</feature>
<evidence type="ECO:0000313" key="3">
    <source>
        <dbReference type="Proteomes" id="UP000440578"/>
    </source>
</evidence>
<feature type="compositionally biased region" description="Polar residues" evidence="1">
    <location>
        <begin position="231"/>
        <end position="242"/>
    </location>
</feature>
<comment type="caution">
    <text evidence="2">The sequence shown here is derived from an EMBL/GenBank/DDBJ whole genome shotgun (WGS) entry which is preliminary data.</text>
</comment>
<dbReference type="EMBL" id="VIIS01001906">
    <property type="protein sequence ID" value="KAF0291106.1"/>
    <property type="molecule type" value="Genomic_DNA"/>
</dbReference>
<dbReference type="InterPro" id="IPR046331">
    <property type="entry name" value="GPAM1-like"/>
</dbReference>
<dbReference type="PANTHER" id="PTHR46370:SF1">
    <property type="entry name" value="GPALPP MOTIFS-CONTAINING PROTEIN 1"/>
    <property type="match status" value="1"/>
</dbReference>
<accession>A0A6A4V949</accession>
<gene>
    <name evidence="2" type="primary">Gpalpp1_1</name>
    <name evidence="2" type="ORF">FJT64_010729</name>
</gene>
<protein>
    <submittedName>
        <fullName evidence="2">GPALPP motifs-containing protein 1</fullName>
    </submittedName>
</protein>
<dbReference type="EMBL" id="VIIS01001906">
    <property type="protein sequence ID" value="KAF0291107.1"/>
    <property type="molecule type" value="Genomic_DNA"/>
</dbReference>
<feature type="compositionally biased region" description="Basic and acidic residues" evidence="1">
    <location>
        <begin position="247"/>
        <end position="278"/>
    </location>
</feature>
<dbReference type="OrthoDB" id="341477at2759"/>
<feature type="region of interest" description="Disordered" evidence="1">
    <location>
        <begin position="1"/>
        <end position="176"/>
    </location>
</feature>
<feature type="region of interest" description="Disordered" evidence="1">
    <location>
        <begin position="206"/>
        <end position="278"/>
    </location>
</feature>
<feature type="compositionally biased region" description="Polar residues" evidence="1">
    <location>
        <begin position="50"/>
        <end position="72"/>
    </location>
</feature>